<dbReference type="AlphaFoldDB" id="A0A1G4IE23"/>
<accession>A0A1G4IE23</accession>
<dbReference type="EMBL" id="CZPT02001467">
    <property type="protein sequence ID" value="SCU70535.1"/>
    <property type="molecule type" value="Genomic_DNA"/>
</dbReference>
<name>A0A1G4IE23_TRYEQ</name>
<protein>
    <submittedName>
        <fullName evidence="1">Uncharacterized protein</fullName>
    </submittedName>
</protein>
<dbReference type="PANTHER" id="PTHR40736:SF2">
    <property type="match status" value="1"/>
</dbReference>
<proteinExistence type="predicted"/>
<dbReference type="RefSeq" id="XP_067081332.1">
    <property type="nucleotide sequence ID" value="XM_067225231.1"/>
</dbReference>
<reference evidence="1" key="1">
    <citation type="submission" date="2016-09" db="EMBL/GenBank/DDBJ databases">
        <authorList>
            <person name="Hebert L."/>
            <person name="Moumen B."/>
        </authorList>
    </citation>
    <scope>NUCLEOTIDE SEQUENCE [LARGE SCALE GENOMIC DNA]</scope>
    <source>
        <strain evidence="1">OVI</strain>
    </source>
</reference>
<organism evidence="1 2">
    <name type="scientific">Trypanosoma equiperdum</name>
    <dbReference type="NCBI Taxonomy" id="5694"/>
    <lineage>
        <taxon>Eukaryota</taxon>
        <taxon>Discoba</taxon>
        <taxon>Euglenozoa</taxon>
        <taxon>Kinetoplastea</taxon>
        <taxon>Metakinetoplastina</taxon>
        <taxon>Trypanosomatida</taxon>
        <taxon>Trypanosomatidae</taxon>
        <taxon>Trypanosoma</taxon>
    </lineage>
</organism>
<evidence type="ECO:0000313" key="2">
    <source>
        <dbReference type="Proteomes" id="UP000195570"/>
    </source>
</evidence>
<dbReference type="GeneID" id="92376049"/>
<dbReference type="VEuPathDB" id="TriTrypDB:TEOVI_000210900"/>
<dbReference type="PANTHER" id="PTHR40736">
    <property type="match status" value="1"/>
</dbReference>
<keyword evidence="2" id="KW-1185">Reference proteome</keyword>
<comment type="caution">
    <text evidence="1">The sequence shown here is derived from an EMBL/GenBank/DDBJ whole genome shotgun (WGS) entry which is preliminary data.</text>
</comment>
<dbReference type="Proteomes" id="UP000195570">
    <property type="component" value="Unassembled WGS sequence"/>
</dbReference>
<evidence type="ECO:0000313" key="1">
    <source>
        <dbReference type="EMBL" id="SCU70535.1"/>
    </source>
</evidence>
<dbReference type="SMR" id="A0A1G4IE23"/>
<gene>
    <name evidence="1" type="ORF">TEOVI_000210900</name>
</gene>
<sequence>MSSTKCAVACKIMTPLCNAASKVQARSAKKLAALTDAGIQKTISEHNANGTDAAVSSTKRYLAEQRQLFHYRVVRFFDECHYITSGEYFAQYTKVNLIWDLRFLTKLVVLFLIGTVLGRQSIFPPIDPDSPLVEALVTKVNPNY</sequence>